<feature type="domain" description="CDT1 Geminin-binding" evidence="4">
    <location>
        <begin position="253"/>
        <end position="412"/>
    </location>
</feature>
<dbReference type="GO" id="GO:0070182">
    <property type="term" value="F:DNA polymerase binding"/>
    <property type="evidence" value="ECO:0007669"/>
    <property type="project" value="TreeGrafter"/>
</dbReference>
<dbReference type="InterPro" id="IPR038090">
    <property type="entry name" value="Cdt1_C_WH_dom_sf"/>
</dbReference>
<dbReference type="GO" id="GO:0000076">
    <property type="term" value="P:DNA replication checkpoint signaling"/>
    <property type="evidence" value="ECO:0007669"/>
    <property type="project" value="TreeGrafter"/>
</dbReference>
<gene>
    <name evidence="6" type="primary">CDT1</name>
</gene>
<comment type="similarity">
    <text evidence="1">Belongs to the Cdt1 family.</text>
</comment>
<dbReference type="PANTHER" id="PTHR28637">
    <property type="entry name" value="DNA REPLICATION FACTOR CDT1"/>
    <property type="match status" value="1"/>
</dbReference>
<dbReference type="Proteomes" id="UP001652622">
    <property type="component" value="Unplaced"/>
</dbReference>
<feature type="compositionally biased region" description="Pro residues" evidence="3">
    <location>
        <begin position="455"/>
        <end position="464"/>
    </location>
</feature>
<dbReference type="SUPFAM" id="SSF46785">
    <property type="entry name" value="Winged helix' DNA-binding domain"/>
    <property type="match status" value="1"/>
</dbReference>
<dbReference type="PANTHER" id="PTHR28637:SF1">
    <property type="entry name" value="DNA REPLICATION FACTOR CDT1"/>
    <property type="match status" value="1"/>
</dbReference>
<dbReference type="Pfam" id="PF16679">
    <property type="entry name" value="CDT1_C"/>
    <property type="match status" value="1"/>
</dbReference>
<dbReference type="GO" id="GO:0071163">
    <property type="term" value="P:DNA replication preinitiation complex assembly"/>
    <property type="evidence" value="ECO:0007669"/>
    <property type="project" value="InterPro"/>
</dbReference>
<dbReference type="Gene3D" id="1.10.10.1420">
    <property type="entry name" value="DNA replication factor Cdt1, C-terminal WH domain"/>
    <property type="match status" value="1"/>
</dbReference>
<dbReference type="GO" id="GO:0000278">
    <property type="term" value="P:mitotic cell cycle"/>
    <property type="evidence" value="ECO:0007669"/>
    <property type="project" value="TreeGrafter"/>
</dbReference>
<dbReference type="CTD" id="81620"/>
<evidence type="ECO:0000256" key="1">
    <source>
        <dbReference type="ARBA" id="ARBA00008356"/>
    </source>
</evidence>
<feature type="region of interest" description="Disordered" evidence="3">
    <location>
        <begin position="448"/>
        <end position="473"/>
    </location>
</feature>
<dbReference type="CDD" id="cd08767">
    <property type="entry name" value="Cdt1_c"/>
    <property type="match status" value="1"/>
</dbReference>
<reference evidence="6" key="1">
    <citation type="submission" date="2025-08" db="UniProtKB">
        <authorList>
            <consortium name="RefSeq"/>
        </authorList>
    </citation>
    <scope>IDENTIFICATION</scope>
    <source>
        <tissue evidence="6">Blood</tissue>
    </source>
</reference>
<organism evidence="5 6">
    <name type="scientific">Pantherophis guttatus</name>
    <name type="common">Corn snake</name>
    <name type="synonym">Elaphe guttata</name>
    <dbReference type="NCBI Taxonomy" id="94885"/>
    <lineage>
        <taxon>Eukaryota</taxon>
        <taxon>Metazoa</taxon>
        <taxon>Chordata</taxon>
        <taxon>Craniata</taxon>
        <taxon>Vertebrata</taxon>
        <taxon>Euteleostomi</taxon>
        <taxon>Lepidosauria</taxon>
        <taxon>Squamata</taxon>
        <taxon>Bifurcata</taxon>
        <taxon>Unidentata</taxon>
        <taxon>Episquamata</taxon>
        <taxon>Toxicofera</taxon>
        <taxon>Serpentes</taxon>
        <taxon>Colubroidea</taxon>
        <taxon>Colubridae</taxon>
        <taxon>Colubrinae</taxon>
        <taxon>Pantherophis</taxon>
    </lineage>
</organism>
<keyword evidence="2" id="KW-0131">Cell cycle</keyword>
<dbReference type="SMART" id="SM01075">
    <property type="entry name" value="CDT1"/>
    <property type="match status" value="1"/>
</dbReference>
<feature type="compositionally biased region" description="Basic and acidic residues" evidence="3">
    <location>
        <begin position="216"/>
        <end position="225"/>
    </location>
</feature>
<feature type="region of interest" description="Disordered" evidence="3">
    <location>
        <begin position="211"/>
        <end position="233"/>
    </location>
</feature>
<feature type="compositionally biased region" description="Pro residues" evidence="3">
    <location>
        <begin position="47"/>
        <end position="62"/>
    </location>
</feature>
<dbReference type="InterPro" id="IPR036390">
    <property type="entry name" value="WH_DNA-bd_sf"/>
</dbReference>
<dbReference type="OMA" id="CFRQERN"/>
<evidence type="ECO:0000313" key="6">
    <source>
        <dbReference type="RefSeq" id="XP_034282510.1"/>
    </source>
</evidence>
<evidence type="ECO:0000256" key="2">
    <source>
        <dbReference type="ARBA" id="ARBA00023306"/>
    </source>
</evidence>
<dbReference type="GeneID" id="117671020"/>
<evidence type="ECO:0000259" key="4">
    <source>
        <dbReference type="SMART" id="SM01075"/>
    </source>
</evidence>
<sequence length="601" mass="67077">MAQLRLTRFFAQSKAGPGQPRGAQRRKAAAAGEPGGDRAGPEHKPQLVPPGTPLGSGPPPVAPRSRKRRRSESELEAERSPVAQHRRPPKGAARKRLLMAEEEEEEERAVSACPTSTAALGPPSPSSLDKEAKELVNEILSPGLKLGGTSVALASPEEKDAPQKQLLELKGRLGKIQSLVQKIKGGAANLESGGDLKNRLKRARLLESQIRQRKLSPKEERKDLESPAETSEKVPAYQRFHSLAEDVPPGLLLPYKYKVLAEMFRSTDTIVAMMFNRLEAVTFAKVKQGVQEMTRKRFEERHLGQIKTVYPGSYVLRQERNIPTFGGPGKRGSYQLTIEPELGTGEKLTASRLMERRSIFCKNLTARVKEHHKAFLASLDPPMAIEEDELTRWHPRFRVDEVPDVVPAELPQPPHVDRVTTAQEVLAKAQGMLTPKMEKALTNLVLRTADSSPSSPQPPRPALPGTPNSLKGVSESLVERVRAKEAQKLQALMTRNPQQEQRLAMLGRLPEMARVLRNVFVAEKKQALSMEVACQRMIDSYQALLPMGEMEKHLHLFAELLPDWVRILAIRQEDYLKLDKAMDLNIVTERLTARKREEEKL</sequence>
<dbReference type="GO" id="GO:0030174">
    <property type="term" value="P:regulation of DNA-templated DNA replication initiation"/>
    <property type="evidence" value="ECO:0007669"/>
    <property type="project" value="InterPro"/>
</dbReference>
<protein>
    <submittedName>
        <fullName evidence="6">DNA replication factor Cdt1</fullName>
    </submittedName>
</protein>
<dbReference type="Pfam" id="PF08839">
    <property type="entry name" value="CDT1"/>
    <property type="match status" value="1"/>
</dbReference>
<evidence type="ECO:0000256" key="3">
    <source>
        <dbReference type="SAM" id="MobiDB-lite"/>
    </source>
</evidence>
<dbReference type="AlphaFoldDB" id="A0A6P9CRS6"/>
<name>A0A6P9CRS6_PANGU</name>
<evidence type="ECO:0000313" key="5">
    <source>
        <dbReference type="Proteomes" id="UP001652622"/>
    </source>
</evidence>
<dbReference type="GO" id="GO:0003677">
    <property type="term" value="F:DNA binding"/>
    <property type="evidence" value="ECO:0007669"/>
    <property type="project" value="InterPro"/>
</dbReference>
<feature type="compositionally biased region" description="Basic residues" evidence="3">
    <location>
        <begin position="84"/>
        <end position="97"/>
    </location>
</feature>
<dbReference type="InterPro" id="IPR014939">
    <property type="entry name" value="CDT1_Gemini-bd-like"/>
</dbReference>
<dbReference type="InParanoid" id="A0A6P9CRS6"/>
<proteinExistence type="inferred from homology"/>
<dbReference type="GO" id="GO:0005634">
    <property type="term" value="C:nucleus"/>
    <property type="evidence" value="ECO:0007669"/>
    <property type="project" value="TreeGrafter"/>
</dbReference>
<feature type="region of interest" description="Disordered" evidence="3">
    <location>
        <begin position="1"/>
        <end position="133"/>
    </location>
</feature>
<dbReference type="RefSeq" id="XP_034282510.1">
    <property type="nucleotide sequence ID" value="XM_034426619.2"/>
</dbReference>
<accession>A0A6P9CRS6</accession>
<dbReference type="CDD" id="cd08674">
    <property type="entry name" value="Cdt1_m"/>
    <property type="match status" value="1"/>
</dbReference>
<dbReference type="KEGG" id="pgut:117671020"/>
<dbReference type="InterPro" id="IPR032054">
    <property type="entry name" value="Cdt1_C"/>
</dbReference>
<dbReference type="InterPro" id="IPR045173">
    <property type="entry name" value="Cdt1"/>
</dbReference>
<feature type="compositionally biased region" description="Basic and acidic residues" evidence="3">
    <location>
        <begin position="35"/>
        <end position="45"/>
    </location>
</feature>
<dbReference type="OrthoDB" id="341730at2759"/>
<keyword evidence="5" id="KW-1185">Reference proteome</keyword>